<evidence type="ECO:0000313" key="2">
    <source>
        <dbReference type="EMBL" id="MDY0747406.1"/>
    </source>
</evidence>
<reference evidence="2 3" key="1">
    <citation type="submission" date="2023-11" db="EMBL/GenBank/DDBJ databases">
        <title>Paucibacter sp. nov., isolated from fresh soil in Korea.</title>
        <authorList>
            <person name="Le N.T.T."/>
        </authorList>
    </citation>
    <scope>NUCLEOTIDE SEQUENCE [LARGE SCALE GENOMIC DNA]</scope>
    <source>
        <strain evidence="2 3">R3-3</strain>
    </source>
</reference>
<dbReference type="Proteomes" id="UP001285263">
    <property type="component" value="Unassembled WGS sequence"/>
</dbReference>
<dbReference type="InterPro" id="IPR049221">
    <property type="entry name" value="DUF6869"/>
</dbReference>
<dbReference type="EMBL" id="JAXCLA010000008">
    <property type="protein sequence ID" value="MDY0747406.1"/>
    <property type="molecule type" value="Genomic_DNA"/>
</dbReference>
<comment type="caution">
    <text evidence="2">The sequence shown here is derived from an EMBL/GenBank/DDBJ whole genome shotgun (WGS) entry which is preliminary data.</text>
</comment>
<dbReference type="Pfam" id="PF21746">
    <property type="entry name" value="DUF6869"/>
    <property type="match status" value="1"/>
</dbReference>
<feature type="domain" description="DUF6869" evidence="1">
    <location>
        <begin position="39"/>
        <end position="128"/>
    </location>
</feature>
<evidence type="ECO:0000313" key="3">
    <source>
        <dbReference type="Proteomes" id="UP001285263"/>
    </source>
</evidence>
<dbReference type="RefSeq" id="WP_320425376.1">
    <property type="nucleotide sequence ID" value="NZ_JAXCLA010000008.1"/>
</dbReference>
<proteinExistence type="predicted"/>
<protein>
    <recommendedName>
        <fullName evidence="1">DUF6869 domain-containing protein</fullName>
    </recommendedName>
</protein>
<organism evidence="2 3">
    <name type="scientific">Roseateles agri</name>
    <dbReference type="NCBI Taxonomy" id="3098619"/>
    <lineage>
        <taxon>Bacteria</taxon>
        <taxon>Pseudomonadati</taxon>
        <taxon>Pseudomonadota</taxon>
        <taxon>Betaproteobacteria</taxon>
        <taxon>Burkholderiales</taxon>
        <taxon>Sphaerotilaceae</taxon>
        <taxon>Roseateles</taxon>
    </lineage>
</organism>
<evidence type="ECO:0000259" key="1">
    <source>
        <dbReference type="Pfam" id="PF21746"/>
    </source>
</evidence>
<name>A0ABU5DNV0_9BURK</name>
<keyword evidence="3" id="KW-1185">Reference proteome</keyword>
<gene>
    <name evidence="2" type="ORF">SNE35_23080</name>
</gene>
<accession>A0ABU5DNV0</accession>
<sequence length="135" mass="15562">MESPLPVHRVLDEWITWATWQCDPKNEGKANSELIGFDEFDWIVRKHPEQAWQCILAVVADARCEPFLGLLAAGPMEDLLGYHGPAFIDRVESEARANQLFAWMLGGVWQCQITDEIWARVQKVWDRRGWDGVPK</sequence>